<gene>
    <name evidence="2" type="ORF">FAZ21_08305</name>
</gene>
<proteinExistence type="predicted"/>
<name>A0A4U0Q051_9NEIS</name>
<protein>
    <submittedName>
        <fullName evidence="2">Uncharacterized protein</fullName>
    </submittedName>
</protein>
<feature type="transmembrane region" description="Helical" evidence="1">
    <location>
        <begin position="36"/>
        <end position="54"/>
    </location>
</feature>
<sequence>MNDEKITSSLLRKINEIRKSSDVPSDPLWVAKLRKFFLISYGVTLLVVIPLLWLKFFQLGLILFCLGQVVSLVFMFAYFLAPLYIRLRDRKKRGFVPDLQFRIDKDEQAIATLLGYSPTVLSLMSVHLEREIKRLEARGKTGTILIGIVPSIFYVFNKGRDLFSGNILHGITAIQGWLVEGNFFLFAVALLSGLLIGKVFVSAHLEGLFRVNFIVTQAALRMERNDGSQMF</sequence>
<keyword evidence="1" id="KW-1133">Transmembrane helix</keyword>
<keyword evidence="1" id="KW-0472">Membrane</keyword>
<dbReference type="EMBL" id="SUMF01000006">
    <property type="protein sequence ID" value="TJZ74277.1"/>
    <property type="molecule type" value="Genomic_DNA"/>
</dbReference>
<comment type="caution">
    <text evidence="2">The sequence shown here is derived from an EMBL/GenBank/DDBJ whole genome shotgun (WGS) entry which is preliminary data.</text>
</comment>
<evidence type="ECO:0000313" key="2">
    <source>
        <dbReference type="EMBL" id="TJZ74277.1"/>
    </source>
</evidence>
<keyword evidence="3" id="KW-1185">Reference proteome</keyword>
<feature type="transmembrane region" description="Helical" evidence="1">
    <location>
        <begin position="60"/>
        <end position="85"/>
    </location>
</feature>
<feature type="transmembrane region" description="Helical" evidence="1">
    <location>
        <begin position="183"/>
        <end position="201"/>
    </location>
</feature>
<organism evidence="2 3">
    <name type="scientific">Chitiniphilus eburneus</name>
    <dbReference type="NCBI Taxonomy" id="2571148"/>
    <lineage>
        <taxon>Bacteria</taxon>
        <taxon>Pseudomonadati</taxon>
        <taxon>Pseudomonadota</taxon>
        <taxon>Betaproteobacteria</taxon>
        <taxon>Neisseriales</taxon>
        <taxon>Chitinibacteraceae</taxon>
        <taxon>Chitiniphilus</taxon>
    </lineage>
</organism>
<dbReference type="Proteomes" id="UP000310016">
    <property type="component" value="Unassembled WGS sequence"/>
</dbReference>
<accession>A0A4U0Q051</accession>
<dbReference type="RefSeq" id="WP_136772837.1">
    <property type="nucleotide sequence ID" value="NZ_CP156074.1"/>
</dbReference>
<keyword evidence="1" id="KW-0812">Transmembrane</keyword>
<dbReference type="AlphaFoldDB" id="A0A4U0Q051"/>
<evidence type="ECO:0000256" key="1">
    <source>
        <dbReference type="SAM" id="Phobius"/>
    </source>
</evidence>
<reference evidence="2 3" key="1">
    <citation type="submission" date="2019-04" db="EMBL/GenBank/DDBJ databases">
        <title>Chitiniphilus eburnea sp. nov., a novel chitinolytic bacterium isolated from aquaculture sludge.</title>
        <authorList>
            <person name="Sheng M."/>
        </authorList>
    </citation>
    <scope>NUCLEOTIDE SEQUENCE [LARGE SCALE GENOMIC DNA]</scope>
    <source>
        <strain evidence="2 3">HX-2-15</strain>
    </source>
</reference>
<evidence type="ECO:0000313" key="3">
    <source>
        <dbReference type="Proteomes" id="UP000310016"/>
    </source>
</evidence>